<dbReference type="Gene3D" id="3.40.50.300">
    <property type="entry name" value="P-loop containing nucleotide triphosphate hydrolases"/>
    <property type="match status" value="1"/>
</dbReference>
<name>A0A6B4S6Z6_CLOBO</name>
<dbReference type="InterPro" id="IPR023823">
    <property type="entry name" value="CHP04066_peptide_maturation"/>
</dbReference>
<dbReference type="AlphaFoldDB" id="A0A6B4S6Z6"/>
<evidence type="ECO:0000313" key="2">
    <source>
        <dbReference type="Proteomes" id="UP000476820"/>
    </source>
</evidence>
<dbReference type="RefSeq" id="WP_061301986.1">
    <property type="nucleotide sequence ID" value="NZ_LFPA01000116.1"/>
</dbReference>
<gene>
    <name evidence="1" type="ORF">FC774_13960</name>
</gene>
<organism evidence="1 2">
    <name type="scientific">Clostridium botulinum</name>
    <dbReference type="NCBI Taxonomy" id="1491"/>
    <lineage>
        <taxon>Bacteria</taxon>
        <taxon>Bacillati</taxon>
        <taxon>Bacillota</taxon>
        <taxon>Clostridia</taxon>
        <taxon>Eubacteriales</taxon>
        <taxon>Clostridiaceae</taxon>
        <taxon>Clostridium</taxon>
    </lineage>
</organism>
<proteinExistence type="predicted"/>
<sequence>MKIEYKTMIYPFDIESVPLIRHSKLVNKYNIVYAISPNGWGLTGKDAGYADGGQSTGMIIDNDFDKALESCDTVFFTHHSMKTNLSKLIYPKIIKAAENSKNILCTIKLEDEIIDKIRSICNKNNKFFKYFMDTCNNIEISESEKIYPVNAPVIFVAGLEERTHKFEIQLNLRENLQKMGYKVSQVGTRHYCELMEFHSFPKFMYSKSITESEKVTLFNHYIKNIEIKEKPDIIVIGIPGGIMPFNYEFTNRFGILAYEVSQAVIPDAVVLSMLYKNYTPEFFELLLKSLKYKFGYNVDCFNIVNASLNIPISRVEGTLQYITMDWNFINEKKKIYSELDSPVYNILDTDDAKSMSDLLVDKLAKYGENQII</sequence>
<evidence type="ECO:0000313" key="1">
    <source>
        <dbReference type="EMBL" id="NFF88956.1"/>
    </source>
</evidence>
<comment type="caution">
    <text evidence="1">The sequence shown here is derived from an EMBL/GenBank/DDBJ whole genome shotgun (WGS) entry which is preliminary data.</text>
</comment>
<accession>A0A6B4S6Z6</accession>
<dbReference type="NCBIfam" id="TIGR04066">
    <property type="entry name" value="nat_prod_clost"/>
    <property type="match status" value="1"/>
</dbReference>
<dbReference type="Proteomes" id="UP000476820">
    <property type="component" value="Unassembled WGS sequence"/>
</dbReference>
<dbReference type="InterPro" id="IPR027417">
    <property type="entry name" value="P-loop_NTPase"/>
</dbReference>
<dbReference type="EMBL" id="SWOV01000045">
    <property type="protein sequence ID" value="NFF88956.1"/>
    <property type="molecule type" value="Genomic_DNA"/>
</dbReference>
<protein>
    <submittedName>
        <fullName evidence="1">TIGR04066 family peptide maturation system protein</fullName>
    </submittedName>
</protein>
<reference evidence="1 2" key="1">
    <citation type="submission" date="2019-04" db="EMBL/GenBank/DDBJ databases">
        <title>Genome sequencing of Clostridium botulinum Groups I-IV and Clostridium butyricum.</title>
        <authorList>
            <person name="Brunt J."/>
            <person name="Van Vliet A.H.M."/>
            <person name="Stringer S.C."/>
            <person name="Carter A.T."/>
            <person name="Peck M.W."/>
        </authorList>
    </citation>
    <scope>NUCLEOTIDE SEQUENCE [LARGE SCALE GENOMIC DNA]</scope>
    <source>
        <strain evidence="1 2">1605</strain>
    </source>
</reference>